<reference evidence="2 3" key="1">
    <citation type="journal article" date="2021" name="Elife">
        <title>Chloroplast acquisition without the gene transfer in kleptoplastic sea slugs, Plakobranchus ocellatus.</title>
        <authorList>
            <person name="Maeda T."/>
            <person name="Takahashi S."/>
            <person name="Yoshida T."/>
            <person name="Shimamura S."/>
            <person name="Takaki Y."/>
            <person name="Nagai Y."/>
            <person name="Toyoda A."/>
            <person name="Suzuki Y."/>
            <person name="Arimoto A."/>
            <person name="Ishii H."/>
            <person name="Satoh N."/>
            <person name="Nishiyama T."/>
            <person name="Hasebe M."/>
            <person name="Maruyama T."/>
            <person name="Minagawa J."/>
            <person name="Obokata J."/>
            <person name="Shigenobu S."/>
        </authorList>
    </citation>
    <scope>NUCLEOTIDE SEQUENCE [LARGE SCALE GENOMIC DNA]</scope>
</reference>
<keyword evidence="3" id="KW-1185">Reference proteome</keyword>
<feature type="region of interest" description="Disordered" evidence="1">
    <location>
        <begin position="90"/>
        <end position="109"/>
    </location>
</feature>
<proteinExistence type="predicted"/>
<evidence type="ECO:0000313" key="2">
    <source>
        <dbReference type="EMBL" id="GFS22014.1"/>
    </source>
</evidence>
<comment type="caution">
    <text evidence="2">The sequence shown here is derived from an EMBL/GenBank/DDBJ whole genome shotgun (WGS) entry which is preliminary data.</text>
</comment>
<accession>A0AAV4JIU1</accession>
<feature type="compositionally biased region" description="Low complexity" evidence="1">
    <location>
        <begin position="40"/>
        <end position="51"/>
    </location>
</feature>
<feature type="compositionally biased region" description="Polar residues" evidence="1">
    <location>
        <begin position="14"/>
        <end position="39"/>
    </location>
</feature>
<organism evidence="2 3">
    <name type="scientific">Elysia marginata</name>
    <dbReference type="NCBI Taxonomy" id="1093978"/>
    <lineage>
        <taxon>Eukaryota</taxon>
        <taxon>Metazoa</taxon>
        <taxon>Spiralia</taxon>
        <taxon>Lophotrochozoa</taxon>
        <taxon>Mollusca</taxon>
        <taxon>Gastropoda</taxon>
        <taxon>Heterobranchia</taxon>
        <taxon>Euthyneura</taxon>
        <taxon>Panpulmonata</taxon>
        <taxon>Sacoglossa</taxon>
        <taxon>Placobranchoidea</taxon>
        <taxon>Plakobranchidae</taxon>
        <taxon>Elysia</taxon>
    </lineage>
</organism>
<evidence type="ECO:0000256" key="1">
    <source>
        <dbReference type="SAM" id="MobiDB-lite"/>
    </source>
</evidence>
<feature type="region of interest" description="Disordered" evidence="1">
    <location>
        <begin position="1"/>
        <end position="54"/>
    </location>
</feature>
<name>A0AAV4JIU1_9GAST</name>
<dbReference type="AlphaFoldDB" id="A0AAV4JIU1"/>
<gene>
    <name evidence="2" type="ORF">ElyMa_006939700</name>
</gene>
<evidence type="ECO:0000313" key="3">
    <source>
        <dbReference type="Proteomes" id="UP000762676"/>
    </source>
</evidence>
<protein>
    <submittedName>
        <fullName evidence="2">Uncharacterized protein</fullName>
    </submittedName>
</protein>
<dbReference type="Proteomes" id="UP000762676">
    <property type="component" value="Unassembled WGS sequence"/>
</dbReference>
<dbReference type="EMBL" id="BMAT01013879">
    <property type="protein sequence ID" value="GFS22014.1"/>
    <property type="molecule type" value="Genomic_DNA"/>
</dbReference>
<sequence length="109" mass="11805">MHGQVQFGGVNPPYDTTISISKSNHANTASASTNISISQTPASSTTTPLTARKAPAILTSTTNLKTPATVKITVNPQQRQHKQYLKQHYLQSEAVKKSPKHSRSTFSMV</sequence>